<evidence type="ECO:0000256" key="1">
    <source>
        <dbReference type="SAM" id="MobiDB-lite"/>
    </source>
</evidence>
<keyword evidence="3" id="KW-1185">Reference proteome</keyword>
<reference evidence="2" key="1">
    <citation type="submission" date="2023-03" db="EMBL/GenBank/DDBJ databases">
        <title>Massive genome expansion in bonnet fungi (Mycena s.s.) driven by repeated elements and novel gene families across ecological guilds.</title>
        <authorList>
            <consortium name="Lawrence Berkeley National Laboratory"/>
            <person name="Harder C.B."/>
            <person name="Miyauchi S."/>
            <person name="Viragh M."/>
            <person name="Kuo A."/>
            <person name="Thoen E."/>
            <person name="Andreopoulos B."/>
            <person name="Lu D."/>
            <person name="Skrede I."/>
            <person name="Drula E."/>
            <person name="Henrissat B."/>
            <person name="Morin E."/>
            <person name="Kohler A."/>
            <person name="Barry K."/>
            <person name="LaButti K."/>
            <person name="Morin E."/>
            <person name="Salamov A."/>
            <person name="Lipzen A."/>
            <person name="Mereny Z."/>
            <person name="Hegedus B."/>
            <person name="Baldrian P."/>
            <person name="Stursova M."/>
            <person name="Weitz H."/>
            <person name="Taylor A."/>
            <person name="Grigoriev I.V."/>
            <person name="Nagy L.G."/>
            <person name="Martin F."/>
            <person name="Kauserud H."/>
        </authorList>
    </citation>
    <scope>NUCLEOTIDE SEQUENCE</scope>
    <source>
        <strain evidence="2">CBHHK002</strain>
    </source>
</reference>
<feature type="region of interest" description="Disordered" evidence="1">
    <location>
        <begin position="465"/>
        <end position="485"/>
    </location>
</feature>
<dbReference type="Proteomes" id="UP001218218">
    <property type="component" value="Unassembled WGS sequence"/>
</dbReference>
<feature type="compositionally biased region" description="Acidic residues" evidence="1">
    <location>
        <begin position="511"/>
        <end position="520"/>
    </location>
</feature>
<feature type="region of interest" description="Disordered" evidence="1">
    <location>
        <begin position="510"/>
        <end position="536"/>
    </location>
</feature>
<feature type="compositionally biased region" description="Basic and acidic residues" evidence="1">
    <location>
        <begin position="317"/>
        <end position="327"/>
    </location>
</feature>
<gene>
    <name evidence="2" type="ORF">DFH08DRAFT_821963</name>
</gene>
<dbReference type="EMBL" id="JARIHO010000070">
    <property type="protein sequence ID" value="KAJ7312798.1"/>
    <property type="molecule type" value="Genomic_DNA"/>
</dbReference>
<dbReference type="AlphaFoldDB" id="A0AAD7EDT5"/>
<comment type="caution">
    <text evidence="2">The sequence shown here is derived from an EMBL/GenBank/DDBJ whole genome shotgun (WGS) entry which is preliminary data.</text>
</comment>
<protein>
    <submittedName>
        <fullName evidence="2">Uncharacterized protein</fullName>
    </submittedName>
</protein>
<proteinExistence type="predicted"/>
<sequence>MGGKDGKREGSREGRNSEVYNHLFAVVVVVEVQTVVQLFPLVSCTGIGEPVVEVRAPKHAEARQSSTPLDVEEPDSAHSVVNFRNKLGGATFSQQVVITITNGYSHPETLFEMNCAVYEGKVVAQPRSIPARVHSLRPSMLAPAPPTPSRALLAQFLTRPSKWYARSASAPRVSGLAAAGNEISPRASTSSVAKGLSGARKPKISCLTDPRPIFGCGGLYGCAGESPSHLGRASLALREGSHRFIHLFFALLLPPMVASSRVGGTIPAETQICVLRKEGEGAAASISVLSLTCPAPPSHSPRLPRRPAHTQNLHGSRVRERETRDRNGSGGGSPVSISISAPVLAGAGACGGADGSGIAPGHVPMRSHSFTPKLLSRLVNLGGASLVEHDGRDGKEKEKHSVDFPFHFGGAQSKPLPPDPASLAPPHIILEPAPEEEDASYNGGHRHCRGQARVTDRVRLRLYQSAHHPRARRPPRMEALQDGGARAEAHLAQAADRAAGVRDLFAVGVVEEPEKEEETDTLAIEDAGAGRGGRGD</sequence>
<name>A0AAD7EDT5_9AGAR</name>
<accession>A0AAD7EDT5</accession>
<organism evidence="2 3">
    <name type="scientific">Mycena albidolilacea</name>
    <dbReference type="NCBI Taxonomy" id="1033008"/>
    <lineage>
        <taxon>Eukaryota</taxon>
        <taxon>Fungi</taxon>
        <taxon>Dikarya</taxon>
        <taxon>Basidiomycota</taxon>
        <taxon>Agaricomycotina</taxon>
        <taxon>Agaricomycetes</taxon>
        <taxon>Agaricomycetidae</taxon>
        <taxon>Agaricales</taxon>
        <taxon>Marasmiineae</taxon>
        <taxon>Mycenaceae</taxon>
        <taxon>Mycena</taxon>
    </lineage>
</organism>
<feature type="region of interest" description="Disordered" evidence="1">
    <location>
        <begin position="296"/>
        <end position="337"/>
    </location>
</feature>
<evidence type="ECO:0000313" key="2">
    <source>
        <dbReference type="EMBL" id="KAJ7312798.1"/>
    </source>
</evidence>
<evidence type="ECO:0000313" key="3">
    <source>
        <dbReference type="Proteomes" id="UP001218218"/>
    </source>
</evidence>